<evidence type="ECO:0000313" key="1">
    <source>
        <dbReference type="EMBL" id="RWR98065.1"/>
    </source>
</evidence>
<name>A0A3S3RCZ7_9MAGN</name>
<dbReference type="AlphaFoldDB" id="A0A3S3RCZ7"/>
<reference evidence="1 2" key="1">
    <citation type="journal article" date="2019" name="Nat. Plants">
        <title>Stout camphor tree genome fills gaps in understanding of flowering plant genome evolution.</title>
        <authorList>
            <person name="Chaw S.M."/>
            <person name="Liu Y.C."/>
            <person name="Wu Y.W."/>
            <person name="Wang H.Y."/>
            <person name="Lin C.I."/>
            <person name="Wu C.S."/>
            <person name="Ke H.M."/>
            <person name="Chang L.Y."/>
            <person name="Hsu C.Y."/>
            <person name="Yang H.T."/>
            <person name="Sudianto E."/>
            <person name="Hsu M.H."/>
            <person name="Wu K.P."/>
            <person name="Wang L.N."/>
            <person name="Leebens-Mack J.H."/>
            <person name="Tsai I.J."/>
        </authorList>
    </citation>
    <scope>NUCLEOTIDE SEQUENCE [LARGE SCALE GENOMIC DNA]</scope>
    <source>
        <strain evidence="2">cv. Chaw 1501</strain>
        <tissue evidence="1">Young leaves</tissue>
    </source>
</reference>
<organism evidence="1 2">
    <name type="scientific">Cinnamomum micranthum f. kanehirae</name>
    <dbReference type="NCBI Taxonomy" id="337451"/>
    <lineage>
        <taxon>Eukaryota</taxon>
        <taxon>Viridiplantae</taxon>
        <taxon>Streptophyta</taxon>
        <taxon>Embryophyta</taxon>
        <taxon>Tracheophyta</taxon>
        <taxon>Spermatophyta</taxon>
        <taxon>Magnoliopsida</taxon>
        <taxon>Magnoliidae</taxon>
        <taxon>Laurales</taxon>
        <taxon>Lauraceae</taxon>
        <taxon>Cinnamomum</taxon>
    </lineage>
</organism>
<proteinExistence type="predicted"/>
<sequence>MDKLIAREKDVKKEIDSAIKERARNIEKYLKNTTHVLGGSFPDYYSRRNISRSALRLITQVDELQNESSFDTAVAFDHLSTTCIYYSYSTFIWRIS</sequence>
<dbReference type="Proteomes" id="UP000283530">
    <property type="component" value="Unassembled WGS sequence"/>
</dbReference>
<keyword evidence="2" id="KW-1185">Reference proteome</keyword>
<gene>
    <name evidence="1" type="ORF">CKAN_02755600</name>
</gene>
<dbReference type="EMBL" id="QPKB01000448">
    <property type="protein sequence ID" value="RWR98065.1"/>
    <property type="molecule type" value="Genomic_DNA"/>
</dbReference>
<comment type="caution">
    <text evidence="1">The sequence shown here is derived from an EMBL/GenBank/DDBJ whole genome shotgun (WGS) entry which is preliminary data.</text>
</comment>
<protein>
    <submittedName>
        <fullName evidence="1">Uncharacterized protein</fullName>
    </submittedName>
</protein>
<evidence type="ECO:0000313" key="2">
    <source>
        <dbReference type="Proteomes" id="UP000283530"/>
    </source>
</evidence>
<accession>A0A3S3RCZ7</accession>